<dbReference type="Proteomes" id="UP000479710">
    <property type="component" value="Unassembled WGS sequence"/>
</dbReference>
<reference evidence="1 2" key="1">
    <citation type="submission" date="2019-11" db="EMBL/GenBank/DDBJ databases">
        <title>Whole genome sequence of Oryza granulata.</title>
        <authorList>
            <person name="Li W."/>
        </authorList>
    </citation>
    <scope>NUCLEOTIDE SEQUENCE [LARGE SCALE GENOMIC DNA]</scope>
    <source>
        <strain evidence="2">cv. Menghai</strain>
        <tissue evidence="1">Leaf</tissue>
    </source>
</reference>
<protein>
    <submittedName>
        <fullName evidence="1">Uncharacterized protein</fullName>
    </submittedName>
</protein>
<keyword evidence="2" id="KW-1185">Reference proteome</keyword>
<gene>
    <name evidence="1" type="ORF">E2562_022067</name>
</gene>
<name>A0A6G1ENM0_9ORYZ</name>
<proteinExistence type="predicted"/>
<dbReference type="AlphaFoldDB" id="A0A6G1ENM0"/>
<organism evidence="1 2">
    <name type="scientific">Oryza meyeriana var. granulata</name>
    <dbReference type="NCBI Taxonomy" id="110450"/>
    <lineage>
        <taxon>Eukaryota</taxon>
        <taxon>Viridiplantae</taxon>
        <taxon>Streptophyta</taxon>
        <taxon>Embryophyta</taxon>
        <taxon>Tracheophyta</taxon>
        <taxon>Spermatophyta</taxon>
        <taxon>Magnoliopsida</taxon>
        <taxon>Liliopsida</taxon>
        <taxon>Poales</taxon>
        <taxon>Poaceae</taxon>
        <taxon>BOP clade</taxon>
        <taxon>Oryzoideae</taxon>
        <taxon>Oryzeae</taxon>
        <taxon>Oryzinae</taxon>
        <taxon>Oryza</taxon>
        <taxon>Oryza meyeriana</taxon>
    </lineage>
</organism>
<evidence type="ECO:0000313" key="1">
    <source>
        <dbReference type="EMBL" id="KAF0926238.1"/>
    </source>
</evidence>
<dbReference type="EMBL" id="SPHZ02000003">
    <property type="protein sequence ID" value="KAF0926238.1"/>
    <property type="molecule type" value="Genomic_DNA"/>
</dbReference>
<evidence type="ECO:0000313" key="2">
    <source>
        <dbReference type="Proteomes" id="UP000479710"/>
    </source>
</evidence>
<accession>A0A6G1ENM0</accession>
<sequence length="106" mass="11762">MVSSPGPGRYRDWSRLRGWHTLVRPLGAAQPSKAGAAAAHAAMLHAARCMAHRVVRTASAMAQPCISDDKRWLWLRCCGHYFAMQHEGALLSYIRPLSKADTMMTK</sequence>
<comment type="caution">
    <text evidence="1">The sequence shown here is derived from an EMBL/GenBank/DDBJ whole genome shotgun (WGS) entry which is preliminary data.</text>
</comment>